<organism evidence="3 4">
    <name type="scientific">Paenalcaligenes hermetiae</name>
    <dbReference type="NCBI Taxonomy" id="1157987"/>
    <lineage>
        <taxon>Bacteria</taxon>
        <taxon>Pseudomonadati</taxon>
        <taxon>Pseudomonadota</taxon>
        <taxon>Betaproteobacteria</taxon>
        <taxon>Burkholderiales</taxon>
        <taxon>Alcaligenaceae</taxon>
        <taxon>Paenalcaligenes</taxon>
    </lineage>
</organism>
<keyword evidence="1 2" id="KW-0732">Signal</keyword>
<comment type="caution">
    <text evidence="3">The sequence shown here is derived from an EMBL/GenBank/DDBJ whole genome shotgun (WGS) entry which is preliminary data.</text>
</comment>
<dbReference type="PANTHER" id="PTHR30006:SF24">
    <property type="entry name" value="SLL0237 PROTEIN"/>
    <property type="match status" value="1"/>
</dbReference>
<reference evidence="4" key="1">
    <citation type="journal article" date="2019" name="Int. J. Syst. Evol. Microbiol.">
        <title>The Global Catalogue of Microorganisms (GCM) 10K type strain sequencing project: providing services to taxonomists for standard genome sequencing and annotation.</title>
        <authorList>
            <consortium name="The Broad Institute Genomics Platform"/>
            <consortium name="The Broad Institute Genome Sequencing Center for Infectious Disease"/>
            <person name="Wu L."/>
            <person name="Ma J."/>
        </authorList>
    </citation>
    <scope>NUCLEOTIDE SEQUENCE [LARGE SCALE GENOMIC DNA]</scope>
    <source>
        <strain evidence="4">JCM 18423</strain>
    </source>
</reference>
<keyword evidence="4" id="KW-1185">Reference proteome</keyword>
<evidence type="ECO:0000256" key="1">
    <source>
        <dbReference type="ARBA" id="ARBA00022729"/>
    </source>
</evidence>
<dbReference type="PANTHER" id="PTHR30006">
    <property type="entry name" value="THIAMINE-BINDING PERIPLASMIC PROTEIN-RELATED"/>
    <property type="match status" value="1"/>
</dbReference>
<evidence type="ECO:0000256" key="2">
    <source>
        <dbReference type="SAM" id="SignalP"/>
    </source>
</evidence>
<gene>
    <name evidence="3" type="ORF">GCM10023337_10880</name>
</gene>
<feature type="chain" id="PRO_5046689542" evidence="2">
    <location>
        <begin position="24"/>
        <end position="440"/>
    </location>
</feature>
<proteinExistence type="predicted"/>
<dbReference type="Gene3D" id="3.40.190.10">
    <property type="entry name" value="Periplasmic binding protein-like II"/>
    <property type="match status" value="2"/>
</dbReference>
<dbReference type="Proteomes" id="UP001500227">
    <property type="component" value="Unassembled WGS sequence"/>
</dbReference>
<name>A0ABP9M327_9BURK</name>
<accession>A0ABP9M327</accession>
<dbReference type="SUPFAM" id="SSF53850">
    <property type="entry name" value="Periplasmic binding protein-like II"/>
    <property type="match status" value="1"/>
</dbReference>
<dbReference type="EMBL" id="BAABKD010000008">
    <property type="protein sequence ID" value="GAA5088816.1"/>
    <property type="molecule type" value="Genomic_DNA"/>
</dbReference>
<protein>
    <submittedName>
        <fullName evidence="3">Extracellular solute-binding protein</fullName>
    </submittedName>
</protein>
<feature type="signal peptide" evidence="2">
    <location>
        <begin position="1"/>
        <end position="23"/>
    </location>
</feature>
<evidence type="ECO:0000313" key="3">
    <source>
        <dbReference type="EMBL" id="GAA5088816.1"/>
    </source>
</evidence>
<dbReference type="RefSeq" id="WP_260649208.1">
    <property type="nucleotide sequence ID" value="NZ_BAABKD010000008.1"/>
</dbReference>
<dbReference type="Pfam" id="PF13343">
    <property type="entry name" value="SBP_bac_6"/>
    <property type="match status" value="1"/>
</dbReference>
<sequence length="440" mass="48463">MRSITKNIALAFALSALAPIAAAGTVTVVTSFPKDLTQAYKTAFEKQNPGITVEILNKNTVSGIAFVKETPAGKRPDVFWASAPDAFEVLSQDKLLSKISDIANPDVPNTIGSFPVNDPEGYFLGQALAGYGIMYNTRFTKAKKLDDPKTWSDLLKPEWFNNVGITSPSRSGTMHLTVETILQGEGWEKGWNTLLRMAGNSAALTDRSFGVPDGVNNGQFGAGPVIDFFGLSSKFSKFPVEFVYPEETAIVPANIALISESANPEEAKKFIQFTLSPEGQELLLLPQISRLPVLPYSNMQNIPEGYPDPLKIVERSTVKFDVNLSQSRYFIVQSLFDQTITFRHKELQAATKAILDAEKKLGDSPSAEAKARLDEAKQLAWMPLVDEKAVQEATLVDLFKADKKDPKVNQQLSKLQGEWNERAKIQYEKAEKLAKEAARL</sequence>
<evidence type="ECO:0000313" key="4">
    <source>
        <dbReference type="Proteomes" id="UP001500227"/>
    </source>
</evidence>